<dbReference type="InterPro" id="IPR011032">
    <property type="entry name" value="GroES-like_sf"/>
</dbReference>
<keyword evidence="6" id="KW-0560">Oxidoreductase</keyword>
<keyword evidence="14" id="KW-1185">Reference proteome</keyword>
<evidence type="ECO:0000256" key="8">
    <source>
        <dbReference type="ARBA" id="ARBA00023160"/>
    </source>
</evidence>
<dbReference type="SMART" id="SM00829">
    <property type="entry name" value="PKS_ER"/>
    <property type="match status" value="1"/>
</dbReference>
<dbReference type="RefSeq" id="WP_327097536.1">
    <property type="nucleotide sequence ID" value="NZ_CP109149.1"/>
</dbReference>
<feature type="domain" description="Enoyl reductase (ER)" evidence="12">
    <location>
        <begin position="13"/>
        <end position="325"/>
    </location>
</feature>
<dbReference type="PANTHER" id="PTHR43981:SF2">
    <property type="entry name" value="ENOYL-[ACYL-CARRIER-PROTEIN] REDUCTASE, MITOCHONDRIAL"/>
    <property type="match status" value="1"/>
</dbReference>
<evidence type="ECO:0000256" key="11">
    <source>
        <dbReference type="SAM" id="MobiDB-lite"/>
    </source>
</evidence>
<dbReference type="InterPro" id="IPR036291">
    <property type="entry name" value="NAD(P)-bd_dom_sf"/>
</dbReference>
<proteinExistence type="inferred from homology"/>
<comment type="similarity">
    <text evidence="1">Belongs to the zinc-containing alcohol dehydrogenase family. Quinone oxidoreductase subfamily.</text>
</comment>
<keyword evidence="2" id="KW-0444">Lipid biosynthesis</keyword>
<evidence type="ECO:0000256" key="7">
    <source>
        <dbReference type="ARBA" id="ARBA00023098"/>
    </source>
</evidence>
<sequence length="327" mass="34508">MKTLQLRAFGKPTTAPELIESEAPEPGPGQLLVALEAAPINPSDLLLIRGHYGHRPALPATLGSEGVGRIVAVGAGGDPARIGERVMIVPTLKHATWQDQIAIDEDDAIVVDPAADVLQLAMLGVNPMTADLLLRSFVDLAPGAWVAQTGGNSAVGRAVITLAGLAGYRTLNVVRRPEVAAELLELGADAVVVSGPDLGEQVQKALGDERISLLLDATAGDVVAELAPRLVHGGTLVSYGGMSGAPVVVRPGDLIFRDLHVRGFWQKGWLDTAPREEVIAIYTRLAALVTEGVLRVPIAATYPLEKYQDALVHATQPDRVGKVLFTW</sequence>
<accession>A0ABZ1YQD8</accession>
<keyword evidence="5" id="KW-0809">Transit peptide</keyword>
<evidence type="ECO:0000256" key="10">
    <source>
        <dbReference type="ARBA" id="ARBA00048843"/>
    </source>
</evidence>
<dbReference type="Pfam" id="PF00107">
    <property type="entry name" value="ADH_zinc_N"/>
    <property type="match status" value="1"/>
</dbReference>
<keyword evidence="4" id="KW-0521">NADP</keyword>
<organism evidence="13 14">
    <name type="scientific">Nocardia vinacea</name>
    <dbReference type="NCBI Taxonomy" id="96468"/>
    <lineage>
        <taxon>Bacteria</taxon>
        <taxon>Bacillati</taxon>
        <taxon>Actinomycetota</taxon>
        <taxon>Actinomycetes</taxon>
        <taxon>Mycobacteriales</taxon>
        <taxon>Nocardiaceae</taxon>
        <taxon>Nocardia</taxon>
    </lineage>
</organism>
<protein>
    <recommendedName>
        <fullName evidence="9">enoyl-[acyl-carrier-protein] reductase</fullName>
        <ecNumber evidence="9">1.3.1.104</ecNumber>
    </recommendedName>
</protein>
<dbReference type="PANTHER" id="PTHR43981">
    <property type="entry name" value="ENOYL-[ACYL-CARRIER-PROTEIN] REDUCTASE, MITOCHONDRIAL"/>
    <property type="match status" value="1"/>
</dbReference>
<feature type="region of interest" description="Disordered" evidence="11">
    <location>
        <begin position="1"/>
        <end position="25"/>
    </location>
</feature>
<dbReference type="InterPro" id="IPR051034">
    <property type="entry name" value="Mito_Enoyl-ACP_Reductase"/>
</dbReference>
<dbReference type="InterPro" id="IPR020843">
    <property type="entry name" value="ER"/>
</dbReference>
<dbReference type="InterPro" id="IPR013154">
    <property type="entry name" value="ADH-like_N"/>
</dbReference>
<name>A0ABZ1YQD8_9NOCA</name>
<evidence type="ECO:0000256" key="2">
    <source>
        <dbReference type="ARBA" id="ARBA00022516"/>
    </source>
</evidence>
<dbReference type="InterPro" id="IPR013149">
    <property type="entry name" value="ADH-like_C"/>
</dbReference>
<evidence type="ECO:0000313" key="14">
    <source>
        <dbReference type="Proteomes" id="UP001432062"/>
    </source>
</evidence>
<evidence type="ECO:0000256" key="4">
    <source>
        <dbReference type="ARBA" id="ARBA00022857"/>
    </source>
</evidence>
<keyword evidence="3" id="KW-0276">Fatty acid metabolism</keyword>
<evidence type="ECO:0000256" key="1">
    <source>
        <dbReference type="ARBA" id="ARBA00010371"/>
    </source>
</evidence>
<evidence type="ECO:0000256" key="3">
    <source>
        <dbReference type="ARBA" id="ARBA00022832"/>
    </source>
</evidence>
<dbReference type="Gene3D" id="3.40.50.720">
    <property type="entry name" value="NAD(P)-binding Rossmann-like Domain"/>
    <property type="match status" value="1"/>
</dbReference>
<keyword evidence="8" id="KW-0275">Fatty acid biosynthesis</keyword>
<evidence type="ECO:0000259" key="12">
    <source>
        <dbReference type="SMART" id="SM00829"/>
    </source>
</evidence>
<dbReference type="EC" id="1.3.1.104" evidence="9"/>
<dbReference type="SUPFAM" id="SSF51735">
    <property type="entry name" value="NAD(P)-binding Rossmann-fold domains"/>
    <property type="match status" value="1"/>
</dbReference>
<evidence type="ECO:0000256" key="5">
    <source>
        <dbReference type="ARBA" id="ARBA00022946"/>
    </source>
</evidence>
<reference evidence="13" key="1">
    <citation type="submission" date="2022-10" db="EMBL/GenBank/DDBJ databases">
        <title>The complete genomes of actinobacterial strains from the NBC collection.</title>
        <authorList>
            <person name="Joergensen T.S."/>
            <person name="Alvarez Arevalo M."/>
            <person name="Sterndorff E.B."/>
            <person name="Faurdal D."/>
            <person name="Vuksanovic O."/>
            <person name="Mourched A.-S."/>
            <person name="Charusanti P."/>
            <person name="Shaw S."/>
            <person name="Blin K."/>
            <person name="Weber T."/>
        </authorList>
    </citation>
    <scope>NUCLEOTIDE SEQUENCE</scope>
    <source>
        <strain evidence="13">NBC_01482</strain>
    </source>
</reference>
<comment type="catalytic activity">
    <reaction evidence="10">
        <text>a 2,3-saturated acyl-[ACP] + NADP(+) = a (2E)-enoyl-[ACP] + NADPH + H(+)</text>
        <dbReference type="Rhea" id="RHEA:22564"/>
        <dbReference type="Rhea" id="RHEA-COMP:9925"/>
        <dbReference type="Rhea" id="RHEA-COMP:9926"/>
        <dbReference type="ChEBI" id="CHEBI:15378"/>
        <dbReference type="ChEBI" id="CHEBI:57783"/>
        <dbReference type="ChEBI" id="CHEBI:58349"/>
        <dbReference type="ChEBI" id="CHEBI:78784"/>
        <dbReference type="ChEBI" id="CHEBI:78785"/>
        <dbReference type="EC" id="1.3.1.104"/>
    </reaction>
</comment>
<dbReference type="Proteomes" id="UP001432062">
    <property type="component" value="Chromosome"/>
</dbReference>
<evidence type="ECO:0000313" key="13">
    <source>
        <dbReference type="EMBL" id="WUV44180.1"/>
    </source>
</evidence>
<evidence type="ECO:0000256" key="6">
    <source>
        <dbReference type="ARBA" id="ARBA00023002"/>
    </source>
</evidence>
<dbReference type="CDD" id="cd05282">
    <property type="entry name" value="ETR_like"/>
    <property type="match status" value="1"/>
</dbReference>
<evidence type="ECO:0000256" key="9">
    <source>
        <dbReference type="ARBA" id="ARBA00038963"/>
    </source>
</evidence>
<dbReference type="Pfam" id="PF08240">
    <property type="entry name" value="ADH_N"/>
    <property type="match status" value="1"/>
</dbReference>
<dbReference type="SUPFAM" id="SSF50129">
    <property type="entry name" value="GroES-like"/>
    <property type="match status" value="1"/>
</dbReference>
<dbReference type="EMBL" id="CP109441">
    <property type="protein sequence ID" value="WUV44180.1"/>
    <property type="molecule type" value="Genomic_DNA"/>
</dbReference>
<keyword evidence="7" id="KW-0443">Lipid metabolism</keyword>
<dbReference type="Gene3D" id="3.90.180.10">
    <property type="entry name" value="Medium-chain alcohol dehydrogenases, catalytic domain"/>
    <property type="match status" value="1"/>
</dbReference>
<gene>
    <name evidence="13" type="ORF">OG563_34125</name>
</gene>